<evidence type="ECO:0000313" key="8">
    <source>
        <dbReference type="EMBL" id="TNC73375.1"/>
    </source>
</evidence>
<dbReference type="Pfam" id="PF05175">
    <property type="entry name" value="MTS"/>
    <property type="match status" value="1"/>
</dbReference>
<comment type="catalytic activity">
    <reaction evidence="4 5">
        <text>L-glutaminyl-[peptide chain release factor] + S-adenosyl-L-methionine = N(5)-methyl-L-glutaminyl-[peptide chain release factor] + S-adenosyl-L-homocysteine + H(+)</text>
        <dbReference type="Rhea" id="RHEA:42896"/>
        <dbReference type="Rhea" id="RHEA-COMP:10271"/>
        <dbReference type="Rhea" id="RHEA-COMP:10272"/>
        <dbReference type="ChEBI" id="CHEBI:15378"/>
        <dbReference type="ChEBI" id="CHEBI:30011"/>
        <dbReference type="ChEBI" id="CHEBI:57856"/>
        <dbReference type="ChEBI" id="CHEBI:59789"/>
        <dbReference type="ChEBI" id="CHEBI:61891"/>
        <dbReference type="EC" id="2.1.1.297"/>
    </reaction>
</comment>
<reference evidence="8 9" key="1">
    <citation type="submission" date="2019-06" db="EMBL/GenBank/DDBJ databases">
        <authorList>
            <person name="Jiang L."/>
        </authorList>
    </citation>
    <scope>NUCLEOTIDE SEQUENCE [LARGE SCALE GENOMIC DNA]</scope>
    <source>
        <strain evidence="8 9">YIM 48858</strain>
    </source>
</reference>
<dbReference type="Proteomes" id="UP000305709">
    <property type="component" value="Unassembled WGS sequence"/>
</dbReference>
<feature type="domain" description="Methyltransferase small" evidence="6">
    <location>
        <begin position="97"/>
        <end position="186"/>
    </location>
</feature>
<gene>
    <name evidence="5 8" type="primary">prmC</name>
    <name evidence="8" type="ORF">FHG71_05910</name>
</gene>
<protein>
    <recommendedName>
        <fullName evidence="5">Release factor glutamine methyltransferase</fullName>
        <shortName evidence="5">RF MTase</shortName>
        <ecNumber evidence="5">2.1.1.297</ecNumber>
    </recommendedName>
    <alternativeName>
        <fullName evidence="5">N5-glutamine methyltransferase PrmC</fullName>
    </alternativeName>
    <alternativeName>
        <fullName evidence="5">Protein-(glutamine-N5) MTase PrmC</fullName>
    </alternativeName>
    <alternativeName>
        <fullName evidence="5">Protein-glutamine N-methyltransferase PrmC</fullName>
    </alternativeName>
</protein>
<dbReference type="NCBIfam" id="TIGR03534">
    <property type="entry name" value="RF_mod_PrmC"/>
    <property type="match status" value="1"/>
</dbReference>
<dbReference type="Gene3D" id="1.10.8.10">
    <property type="entry name" value="DNA helicase RuvA subunit, C-terminal domain"/>
    <property type="match status" value="1"/>
</dbReference>
<keyword evidence="1 5" id="KW-0489">Methyltransferase</keyword>
<keyword evidence="9" id="KW-1185">Reference proteome</keyword>
<evidence type="ECO:0000256" key="1">
    <source>
        <dbReference type="ARBA" id="ARBA00022603"/>
    </source>
</evidence>
<dbReference type="InterPro" id="IPR002052">
    <property type="entry name" value="DNA_methylase_N6_adenine_CS"/>
</dbReference>
<dbReference type="EC" id="2.1.1.297" evidence="5"/>
<dbReference type="RefSeq" id="WP_139080698.1">
    <property type="nucleotide sequence ID" value="NZ_VDFV01000004.1"/>
</dbReference>
<dbReference type="Pfam" id="PF17827">
    <property type="entry name" value="PrmC_N"/>
    <property type="match status" value="1"/>
</dbReference>
<evidence type="ECO:0000259" key="7">
    <source>
        <dbReference type="Pfam" id="PF17827"/>
    </source>
</evidence>
<evidence type="ECO:0000256" key="5">
    <source>
        <dbReference type="HAMAP-Rule" id="MF_02126"/>
    </source>
</evidence>
<dbReference type="PROSITE" id="PS00092">
    <property type="entry name" value="N6_MTASE"/>
    <property type="match status" value="1"/>
</dbReference>
<dbReference type="HAMAP" id="MF_02126">
    <property type="entry name" value="RF_methyltr_PrmC"/>
    <property type="match status" value="1"/>
</dbReference>
<dbReference type="AlphaFoldDB" id="A0A5C4NHM8"/>
<evidence type="ECO:0000256" key="2">
    <source>
        <dbReference type="ARBA" id="ARBA00022679"/>
    </source>
</evidence>
<feature type="binding site" evidence="5">
    <location>
        <begin position="182"/>
        <end position="185"/>
    </location>
    <ligand>
        <name>substrate</name>
    </ligand>
</feature>
<evidence type="ECO:0000313" key="9">
    <source>
        <dbReference type="Proteomes" id="UP000305709"/>
    </source>
</evidence>
<evidence type="ECO:0000256" key="4">
    <source>
        <dbReference type="ARBA" id="ARBA00048391"/>
    </source>
</evidence>
<sequence>MTGAEALARGVRQLREAGVPDAAADARRLLAHAMGVAPGRLTLVLPEVISPAMAESYDSILAQRITRRPVSHLLGTRLFWGREFVVTPDVLDPRPETEILVAAALEEPFGRVLDLGTGSGCILLSLLADRPEATGVGLDLSPAALEVARTNAARLGVADRVQLRPSDWFAAAEGRFDLIVSNPPYIALNEMPDLEPEVRDWEPRLALTDEADGLDAYRAILSGVGPYLASGGRLAVEHGPTQASAIAALGTAQGLGRPEIRRDFDGRDRVCLFRVP</sequence>
<dbReference type="InterPro" id="IPR040758">
    <property type="entry name" value="PrmC_N"/>
</dbReference>
<feature type="domain" description="Release factor glutamine methyltransferase N-terminal" evidence="7">
    <location>
        <begin position="5"/>
        <end position="75"/>
    </location>
</feature>
<dbReference type="NCBIfam" id="TIGR00536">
    <property type="entry name" value="hemK_fam"/>
    <property type="match status" value="1"/>
</dbReference>
<dbReference type="InterPro" id="IPR050320">
    <property type="entry name" value="N5-glutamine_MTase"/>
</dbReference>
<feature type="binding site" evidence="5">
    <location>
        <begin position="116"/>
        <end position="120"/>
    </location>
    <ligand>
        <name>S-adenosyl-L-methionine</name>
        <dbReference type="ChEBI" id="CHEBI:59789"/>
    </ligand>
</feature>
<name>A0A5C4NHM8_9RHOB</name>
<comment type="similarity">
    <text evidence="5">Belongs to the protein N5-glutamine methyltransferase family. PrmC subfamily.</text>
</comment>
<dbReference type="InterPro" id="IPR004556">
    <property type="entry name" value="HemK-like"/>
</dbReference>
<dbReference type="GO" id="GO:0003676">
    <property type="term" value="F:nucleic acid binding"/>
    <property type="evidence" value="ECO:0007669"/>
    <property type="project" value="InterPro"/>
</dbReference>
<dbReference type="GO" id="GO:0102559">
    <property type="term" value="F:peptide chain release factor N(5)-glutamine methyltransferase activity"/>
    <property type="evidence" value="ECO:0007669"/>
    <property type="project" value="UniProtKB-EC"/>
</dbReference>
<accession>A0A5C4NHM8</accession>
<comment type="function">
    <text evidence="5">Methylates the class 1 translation termination release factors RF1/PrfA and RF2/PrfB on the glutamine residue of the universally conserved GGQ motif.</text>
</comment>
<dbReference type="SUPFAM" id="SSF53335">
    <property type="entry name" value="S-adenosyl-L-methionine-dependent methyltransferases"/>
    <property type="match status" value="1"/>
</dbReference>
<dbReference type="CDD" id="cd02440">
    <property type="entry name" value="AdoMet_MTases"/>
    <property type="match status" value="1"/>
</dbReference>
<feature type="binding site" evidence="5">
    <location>
        <position position="139"/>
    </location>
    <ligand>
        <name>S-adenosyl-L-methionine</name>
        <dbReference type="ChEBI" id="CHEBI:59789"/>
    </ligand>
</feature>
<keyword evidence="3 5" id="KW-0949">S-adenosyl-L-methionine</keyword>
<dbReference type="PANTHER" id="PTHR18895:SF74">
    <property type="entry name" value="MTRF1L RELEASE FACTOR GLUTAMINE METHYLTRANSFERASE"/>
    <property type="match status" value="1"/>
</dbReference>
<dbReference type="GO" id="GO:0032259">
    <property type="term" value="P:methylation"/>
    <property type="evidence" value="ECO:0007669"/>
    <property type="project" value="UniProtKB-KW"/>
</dbReference>
<organism evidence="8 9">
    <name type="scientific">Rubellimicrobium roseum</name>
    <dbReference type="NCBI Taxonomy" id="687525"/>
    <lineage>
        <taxon>Bacteria</taxon>
        <taxon>Pseudomonadati</taxon>
        <taxon>Pseudomonadota</taxon>
        <taxon>Alphaproteobacteria</taxon>
        <taxon>Rhodobacterales</taxon>
        <taxon>Roseobacteraceae</taxon>
        <taxon>Rubellimicrobium</taxon>
    </lineage>
</organism>
<evidence type="ECO:0000256" key="3">
    <source>
        <dbReference type="ARBA" id="ARBA00022691"/>
    </source>
</evidence>
<dbReference type="InterPro" id="IPR019874">
    <property type="entry name" value="RF_methyltr_PrmC"/>
</dbReference>
<dbReference type="Gene3D" id="3.40.50.150">
    <property type="entry name" value="Vaccinia Virus protein VP39"/>
    <property type="match status" value="1"/>
</dbReference>
<proteinExistence type="inferred from homology"/>
<evidence type="ECO:0000259" key="6">
    <source>
        <dbReference type="Pfam" id="PF05175"/>
    </source>
</evidence>
<feature type="binding site" evidence="5">
    <location>
        <position position="168"/>
    </location>
    <ligand>
        <name>S-adenosyl-L-methionine</name>
        <dbReference type="ChEBI" id="CHEBI:59789"/>
    </ligand>
</feature>
<feature type="binding site" evidence="5">
    <location>
        <position position="182"/>
    </location>
    <ligand>
        <name>S-adenosyl-L-methionine</name>
        <dbReference type="ChEBI" id="CHEBI:59789"/>
    </ligand>
</feature>
<comment type="caution">
    <text evidence="8">The sequence shown here is derived from an EMBL/GenBank/DDBJ whole genome shotgun (WGS) entry which is preliminary data.</text>
</comment>
<dbReference type="InterPro" id="IPR029063">
    <property type="entry name" value="SAM-dependent_MTases_sf"/>
</dbReference>
<dbReference type="OrthoDB" id="9800643at2"/>
<dbReference type="PANTHER" id="PTHR18895">
    <property type="entry name" value="HEMK METHYLTRANSFERASE"/>
    <property type="match status" value="1"/>
</dbReference>
<dbReference type="EMBL" id="VDFV01000004">
    <property type="protein sequence ID" value="TNC73375.1"/>
    <property type="molecule type" value="Genomic_DNA"/>
</dbReference>
<dbReference type="InterPro" id="IPR007848">
    <property type="entry name" value="Small_mtfrase_dom"/>
</dbReference>
<keyword evidence="2 5" id="KW-0808">Transferase</keyword>